<dbReference type="InterPro" id="IPR018620">
    <property type="entry name" value="Ubiquitin3-bd_protein_But2_C"/>
</dbReference>
<evidence type="ECO:0000313" key="5">
    <source>
        <dbReference type="Proteomes" id="UP000716446"/>
    </source>
</evidence>
<sequence>MKYTLQSLALASVASARVLHTRQSSCCFGINVSGDGVQGGSLGQNRFGPNQSGATYCVDGGKITDKNGRGCIVTSPEMQFQCDEGASPTGGFSIASSGQIQHDGDSTFYACPVDDNGNYNIYTEPLDNMPKCVKVGLSSADGTCAAPSSAPASSAPASSAPASSAPASSAPAPSSAPASSAPASSAPASSAPASSAPASSAPASSAPPATTAVSVSVSVPAPSVLTSVSTEQCQPSTVVKTVTETQQAPTVYKTQEHTDFQTETKQIPTTIYQTQTQYSTINETKTVPTTIYQTHEETTTVLKTEEQTQTQTATAPPVTEEVTQKTTIEQPTTVEQPTTIQQSVTETKSIQQPPVTETKSVQQPPVTQSVTEQVTTSVAKPTTSQAPSSSAQQPSATPSGSGKCPRDLPGMDSYLKPRLIVPVNGNSPDKAYGTQYNAYVGNGNSTIFSFDIPQSYEGKQCEVIFTFPTQSQLETSFVSESGNGGIDFKQLKNAADEKTTFNNQPAVGKDFGEKGVSTGNAYSITTGDCAVGQTISYELTATGDYQASWFQDWNPCPIGLWVVAN</sequence>
<protein>
    <recommendedName>
        <fullName evidence="6">Ubiquitin 3 binding protein But2 C-terminal domain-containing protein</fullName>
    </recommendedName>
</protein>
<comment type="caution">
    <text evidence="4">The sequence shown here is derived from an EMBL/GenBank/DDBJ whole genome shotgun (WGS) entry which is preliminary data.</text>
</comment>
<evidence type="ECO:0008006" key="6">
    <source>
        <dbReference type="Google" id="ProtNLM"/>
    </source>
</evidence>
<proteinExistence type="predicted"/>
<feature type="domain" description="Cell wall mannoprotein PIR1-like C-terminal" evidence="3">
    <location>
        <begin position="61"/>
        <end position="135"/>
    </location>
</feature>
<feature type="region of interest" description="Disordered" evidence="1">
    <location>
        <begin position="302"/>
        <end position="413"/>
    </location>
</feature>
<evidence type="ECO:0000313" key="4">
    <source>
        <dbReference type="EMBL" id="CAD0090906.1"/>
    </source>
</evidence>
<dbReference type="Pfam" id="PF09792">
    <property type="entry name" value="But2"/>
    <property type="match status" value="1"/>
</dbReference>
<feature type="compositionally biased region" description="Low complexity" evidence="1">
    <location>
        <begin position="145"/>
        <end position="208"/>
    </location>
</feature>
<feature type="domain" description="Ubiquitin 3 binding protein But2 C-terminal" evidence="2">
    <location>
        <begin position="417"/>
        <end position="555"/>
    </location>
</feature>
<name>A0A9N8PE58_9PEZI</name>
<dbReference type="PANTHER" id="PTHR39613:SF1">
    <property type="entry name" value="ANCHORED CELL WALL PROTEIN, PUTATIVE (AFU_ORTHOLOGUE AFUA_4G08960)-RELATED"/>
    <property type="match status" value="1"/>
</dbReference>
<feature type="compositionally biased region" description="Low complexity" evidence="1">
    <location>
        <begin position="307"/>
        <end position="321"/>
    </location>
</feature>
<dbReference type="Pfam" id="PF22799">
    <property type="entry name" value="PIR1-like_C"/>
    <property type="match status" value="1"/>
</dbReference>
<feature type="compositionally biased region" description="Low complexity" evidence="1">
    <location>
        <begin position="360"/>
        <end position="399"/>
    </location>
</feature>
<feature type="compositionally biased region" description="Polar residues" evidence="1">
    <location>
        <begin position="324"/>
        <end position="359"/>
    </location>
</feature>
<accession>A0A9N8PE58</accession>
<keyword evidence="5" id="KW-1185">Reference proteome</keyword>
<dbReference type="InterPro" id="IPR054508">
    <property type="entry name" value="PIR1-like_C"/>
</dbReference>
<dbReference type="Proteomes" id="UP000716446">
    <property type="component" value="Unassembled WGS sequence"/>
</dbReference>
<dbReference type="AlphaFoldDB" id="A0A9N8PE58"/>
<evidence type="ECO:0000259" key="3">
    <source>
        <dbReference type="Pfam" id="PF22799"/>
    </source>
</evidence>
<evidence type="ECO:0000256" key="1">
    <source>
        <dbReference type="SAM" id="MobiDB-lite"/>
    </source>
</evidence>
<dbReference type="PANTHER" id="PTHR39613">
    <property type="entry name" value="ANCHORED CELL WALL PROTEIN, PUTATIVE (AFU_ORTHOLOGUE AFUA_4G08960)-RELATED"/>
    <property type="match status" value="1"/>
</dbReference>
<dbReference type="EMBL" id="CAIJEN010000009">
    <property type="protein sequence ID" value="CAD0090906.1"/>
    <property type="molecule type" value="Genomic_DNA"/>
</dbReference>
<organism evidence="4 5">
    <name type="scientific">Aureobasidium vineae</name>
    <dbReference type="NCBI Taxonomy" id="2773715"/>
    <lineage>
        <taxon>Eukaryota</taxon>
        <taxon>Fungi</taxon>
        <taxon>Dikarya</taxon>
        <taxon>Ascomycota</taxon>
        <taxon>Pezizomycotina</taxon>
        <taxon>Dothideomycetes</taxon>
        <taxon>Dothideomycetidae</taxon>
        <taxon>Dothideales</taxon>
        <taxon>Saccotheciaceae</taxon>
        <taxon>Aureobasidium</taxon>
    </lineage>
</organism>
<feature type="region of interest" description="Disordered" evidence="1">
    <location>
        <begin position="144"/>
        <end position="208"/>
    </location>
</feature>
<gene>
    <name evidence="4" type="ORF">AWRI4619_LOCUS6542</name>
</gene>
<evidence type="ECO:0000259" key="2">
    <source>
        <dbReference type="Pfam" id="PF09792"/>
    </source>
</evidence>
<reference evidence="4" key="1">
    <citation type="submission" date="2020-06" db="EMBL/GenBank/DDBJ databases">
        <authorList>
            <person name="Onetto C."/>
        </authorList>
    </citation>
    <scope>NUCLEOTIDE SEQUENCE</scope>
</reference>